<feature type="transmembrane region" description="Helical" evidence="1">
    <location>
        <begin position="117"/>
        <end position="139"/>
    </location>
</feature>
<gene>
    <name evidence="2" type="ORF">MHBO_004238</name>
</gene>
<evidence type="ECO:0000313" key="3">
    <source>
        <dbReference type="Proteomes" id="UP001439008"/>
    </source>
</evidence>
<evidence type="ECO:0008006" key="4">
    <source>
        <dbReference type="Google" id="ProtNLM"/>
    </source>
</evidence>
<keyword evidence="1" id="KW-1133">Transmembrane helix</keyword>
<reference evidence="2 3" key="1">
    <citation type="journal article" date="2024" name="BMC Biol.">
        <title>Comparative genomics of Ascetosporea gives new insight into the evolutionary basis for animal parasitism in Rhizaria.</title>
        <authorList>
            <person name="Hiltunen Thoren M."/>
            <person name="Onut-Brannstrom I."/>
            <person name="Alfjorden A."/>
            <person name="Peckova H."/>
            <person name="Swords F."/>
            <person name="Hooper C."/>
            <person name="Holzer A.S."/>
            <person name="Bass D."/>
            <person name="Burki F."/>
        </authorList>
    </citation>
    <scope>NUCLEOTIDE SEQUENCE [LARGE SCALE GENOMIC DNA]</scope>
    <source>
        <strain evidence="2">20-A016</strain>
    </source>
</reference>
<feature type="transmembrane region" description="Helical" evidence="1">
    <location>
        <begin position="46"/>
        <end position="71"/>
    </location>
</feature>
<dbReference type="Proteomes" id="UP001439008">
    <property type="component" value="Unassembled WGS sequence"/>
</dbReference>
<sequence>MVPFMRSWIRAKNYVTYCLPFLALIYMLIGDYPIDKTSLGYETYNVVTYILLIFRDWIFWMSYVLCNVVIMEGIVLKNQGIELNGFCAALYLFSFNFGDAAGLLLGNVVFKMYGYNIVTFSTMILLCVGFVTILIIRFWKKIKNFFSSLVN</sequence>
<protein>
    <recommendedName>
        <fullName evidence="4">Major facilitator superfamily associated domain-containing protein</fullName>
    </recommendedName>
</protein>
<evidence type="ECO:0000313" key="2">
    <source>
        <dbReference type="EMBL" id="MES1922713.1"/>
    </source>
</evidence>
<evidence type="ECO:0000256" key="1">
    <source>
        <dbReference type="SAM" id="Phobius"/>
    </source>
</evidence>
<comment type="caution">
    <text evidence="2">The sequence shown here is derived from an EMBL/GenBank/DDBJ whole genome shotgun (WGS) entry which is preliminary data.</text>
</comment>
<feature type="transmembrane region" description="Helical" evidence="1">
    <location>
        <begin position="14"/>
        <end position="34"/>
    </location>
</feature>
<keyword evidence="1" id="KW-0812">Transmembrane</keyword>
<dbReference type="EMBL" id="JBDODL010003495">
    <property type="protein sequence ID" value="MES1922713.1"/>
    <property type="molecule type" value="Genomic_DNA"/>
</dbReference>
<proteinExistence type="predicted"/>
<dbReference type="InterPro" id="IPR036259">
    <property type="entry name" value="MFS_trans_sf"/>
</dbReference>
<feature type="transmembrane region" description="Helical" evidence="1">
    <location>
        <begin position="83"/>
        <end position="105"/>
    </location>
</feature>
<name>A0ABV2ASR2_9EUKA</name>
<accession>A0ABV2ASR2</accession>
<organism evidence="2 3">
    <name type="scientific">Bonamia ostreae</name>
    <dbReference type="NCBI Taxonomy" id="126728"/>
    <lineage>
        <taxon>Eukaryota</taxon>
        <taxon>Sar</taxon>
        <taxon>Rhizaria</taxon>
        <taxon>Endomyxa</taxon>
        <taxon>Ascetosporea</taxon>
        <taxon>Haplosporida</taxon>
        <taxon>Bonamia</taxon>
    </lineage>
</organism>
<dbReference type="SUPFAM" id="SSF103473">
    <property type="entry name" value="MFS general substrate transporter"/>
    <property type="match status" value="1"/>
</dbReference>
<keyword evidence="1" id="KW-0472">Membrane</keyword>
<keyword evidence="3" id="KW-1185">Reference proteome</keyword>